<dbReference type="OrthoDB" id="1000091at2759"/>
<keyword evidence="3 6" id="KW-0812">Transmembrane</keyword>
<comment type="subcellular location">
    <subcellularLocation>
        <location evidence="1">Membrane</location>
        <topology evidence="1">Multi-pass membrane protein</topology>
    </subcellularLocation>
</comment>
<accession>A0A7J9BSR0</accession>
<sequence length="105" mass="12414">MTKAFCIAFVMTFFPVLDVPVFWPILLCYCIVLFVHTMRRLIGHMMKYKYIPFSIGKQVILANLFSYRNSPVRKVLLVAVVLVGIESRPVRITTYMIIDFHLWRR</sequence>
<dbReference type="EMBL" id="JABEZY010000005">
    <property type="protein sequence ID" value="MBA0739105.1"/>
    <property type="molecule type" value="Genomic_DNA"/>
</dbReference>
<reference evidence="7 8" key="1">
    <citation type="journal article" date="2019" name="Genome Biol. Evol.">
        <title>Insights into the evolution of the New World diploid cottons (Gossypium, subgenus Houzingenia) based on genome sequencing.</title>
        <authorList>
            <person name="Grover C.E."/>
            <person name="Arick M.A. 2nd"/>
            <person name="Thrash A."/>
            <person name="Conover J.L."/>
            <person name="Sanders W.S."/>
            <person name="Peterson D.G."/>
            <person name="Frelichowski J.E."/>
            <person name="Scheffler J.A."/>
            <person name="Scheffler B.E."/>
            <person name="Wendel J.F."/>
        </authorList>
    </citation>
    <scope>NUCLEOTIDE SEQUENCE [LARGE SCALE GENOMIC DNA]</scope>
    <source>
        <strain evidence="7">5</strain>
        <tissue evidence="7">Leaf</tissue>
    </source>
</reference>
<evidence type="ECO:0000256" key="1">
    <source>
        <dbReference type="ARBA" id="ARBA00004141"/>
    </source>
</evidence>
<dbReference type="GO" id="GO:0006890">
    <property type="term" value="P:retrograde vesicle-mediated transport, Golgi to endoplasmic reticulum"/>
    <property type="evidence" value="ECO:0007669"/>
    <property type="project" value="TreeGrafter"/>
</dbReference>
<dbReference type="GO" id="GO:0000139">
    <property type="term" value="C:Golgi membrane"/>
    <property type="evidence" value="ECO:0007669"/>
    <property type="project" value="TreeGrafter"/>
</dbReference>
<evidence type="ECO:0000256" key="5">
    <source>
        <dbReference type="ARBA" id="ARBA00023136"/>
    </source>
</evidence>
<evidence type="ECO:0000256" key="4">
    <source>
        <dbReference type="ARBA" id="ARBA00022989"/>
    </source>
</evidence>
<feature type="transmembrane region" description="Helical" evidence="6">
    <location>
        <begin position="21"/>
        <end position="38"/>
    </location>
</feature>
<organism evidence="7 8">
    <name type="scientific">Gossypium gossypioides</name>
    <name type="common">Mexican cotton</name>
    <name type="synonym">Selera gossypioides</name>
    <dbReference type="NCBI Taxonomy" id="34282"/>
    <lineage>
        <taxon>Eukaryota</taxon>
        <taxon>Viridiplantae</taxon>
        <taxon>Streptophyta</taxon>
        <taxon>Embryophyta</taxon>
        <taxon>Tracheophyta</taxon>
        <taxon>Spermatophyta</taxon>
        <taxon>Magnoliopsida</taxon>
        <taxon>eudicotyledons</taxon>
        <taxon>Gunneridae</taxon>
        <taxon>Pentapetalae</taxon>
        <taxon>rosids</taxon>
        <taxon>malvids</taxon>
        <taxon>Malvales</taxon>
        <taxon>Malvaceae</taxon>
        <taxon>Malvoideae</taxon>
        <taxon>Gossypium</taxon>
    </lineage>
</organism>
<dbReference type="Pfam" id="PF03248">
    <property type="entry name" value="Rer1"/>
    <property type="match status" value="1"/>
</dbReference>
<dbReference type="GO" id="GO:0005783">
    <property type="term" value="C:endoplasmic reticulum"/>
    <property type="evidence" value="ECO:0007669"/>
    <property type="project" value="GOC"/>
</dbReference>
<keyword evidence="4 6" id="KW-1133">Transmembrane helix</keyword>
<dbReference type="InterPro" id="IPR004932">
    <property type="entry name" value="Rer1"/>
</dbReference>
<proteinExistence type="inferred from homology"/>
<keyword evidence="5 6" id="KW-0472">Membrane</keyword>
<evidence type="ECO:0000256" key="3">
    <source>
        <dbReference type="ARBA" id="ARBA00022692"/>
    </source>
</evidence>
<dbReference type="PANTHER" id="PTHR10743:SF17">
    <property type="entry name" value="PROTEIN RER1A"/>
    <property type="match status" value="1"/>
</dbReference>
<evidence type="ECO:0000313" key="7">
    <source>
        <dbReference type="EMBL" id="MBA0739105.1"/>
    </source>
</evidence>
<gene>
    <name evidence="7" type="ORF">Gogos_012401</name>
</gene>
<comment type="similarity">
    <text evidence="2">Belongs to the RER1 family.</text>
</comment>
<dbReference type="PANTHER" id="PTHR10743">
    <property type="entry name" value="PROTEIN RER1"/>
    <property type="match status" value="1"/>
</dbReference>
<evidence type="ECO:0000256" key="6">
    <source>
        <dbReference type="SAM" id="Phobius"/>
    </source>
</evidence>
<protein>
    <submittedName>
        <fullName evidence="7">Uncharacterized protein</fullName>
    </submittedName>
</protein>
<feature type="transmembrane region" description="Helical" evidence="6">
    <location>
        <begin position="50"/>
        <end position="69"/>
    </location>
</feature>
<evidence type="ECO:0000313" key="8">
    <source>
        <dbReference type="Proteomes" id="UP000593579"/>
    </source>
</evidence>
<comment type="caution">
    <text evidence="7">The sequence shown here is derived from an EMBL/GenBank/DDBJ whole genome shotgun (WGS) entry which is preliminary data.</text>
</comment>
<keyword evidence="8" id="KW-1185">Reference proteome</keyword>
<dbReference type="Proteomes" id="UP000593579">
    <property type="component" value="Unassembled WGS sequence"/>
</dbReference>
<dbReference type="GO" id="GO:0006621">
    <property type="term" value="P:protein retention in ER lumen"/>
    <property type="evidence" value="ECO:0007669"/>
    <property type="project" value="TreeGrafter"/>
</dbReference>
<evidence type="ECO:0000256" key="2">
    <source>
        <dbReference type="ARBA" id="ARBA00006070"/>
    </source>
</evidence>
<dbReference type="AlphaFoldDB" id="A0A7J9BSR0"/>
<name>A0A7J9BSR0_GOSGO</name>